<keyword evidence="4" id="KW-1185">Reference proteome</keyword>
<evidence type="ECO:0000259" key="2">
    <source>
        <dbReference type="SMART" id="SM00858"/>
    </source>
</evidence>
<sequence>MRVSQRAKISSFVLVSLLMTIAGYQLIQSYVEEKTNIEIQQQQEHMFAVLVSRDDLLAGEIIDAGSLVKRSYPMSLVQDSWLRPEDAPMIIGLSTTRYIEKGEPLTADALLPFDDYGFSKRIQSGNYAVTSMISKQQLHNGLIQVGDKVTLVSRNSVSESQQAVLVNIEVVALDNFDHSSQLDMSATHYLPSTITFELTPSQAIIFETMRQQSFAVWLQHPDSPYADIKVNEPIAIHRLKSVEASQHATY</sequence>
<keyword evidence="1" id="KW-0812">Transmembrane</keyword>
<evidence type="ECO:0000313" key="4">
    <source>
        <dbReference type="Proteomes" id="UP000288789"/>
    </source>
</evidence>
<dbReference type="EMBL" id="RSFE01000011">
    <property type="protein sequence ID" value="RWU08753.1"/>
    <property type="molecule type" value="Genomic_DNA"/>
</dbReference>
<name>A0A443YXM7_9GAMM</name>
<dbReference type="Pfam" id="PF08666">
    <property type="entry name" value="SAF"/>
    <property type="match status" value="1"/>
</dbReference>
<dbReference type="InterPro" id="IPR013974">
    <property type="entry name" value="SAF"/>
</dbReference>
<keyword evidence="1" id="KW-1133">Transmembrane helix</keyword>
<evidence type="ECO:0000256" key="1">
    <source>
        <dbReference type="SAM" id="Phobius"/>
    </source>
</evidence>
<evidence type="ECO:0000313" key="3">
    <source>
        <dbReference type="EMBL" id="RWU08753.1"/>
    </source>
</evidence>
<gene>
    <name evidence="3" type="ORF">EGC76_11180</name>
</gene>
<feature type="domain" description="SAF" evidence="2">
    <location>
        <begin position="47"/>
        <end position="111"/>
    </location>
</feature>
<protein>
    <recommendedName>
        <fullName evidence="2">SAF domain-containing protein</fullName>
    </recommendedName>
</protein>
<dbReference type="AlphaFoldDB" id="A0A443YXM7"/>
<dbReference type="Proteomes" id="UP000288789">
    <property type="component" value="Unassembled WGS sequence"/>
</dbReference>
<comment type="caution">
    <text evidence="3">The sequence shown here is derived from an EMBL/GenBank/DDBJ whole genome shotgun (WGS) entry which is preliminary data.</text>
</comment>
<dbReference type="CDD" id="cd11614">
    <property type="entry name" value="SAF_CpaB_FlgA_like"/>
    <property type="match status" value="1"/>
</dbReference>
<dbReference type="SMART" id="SM00858">
    <property type="entry name" value="SAF"/>
    <property type="match status" value="1"/>
</dbReference>
<reference evidence="3 4" key="1">
    <citation type="submission" date="2018-12" db="EMBL/GenBank/DDBJ databases">
        <authorList>
            <person name="Li A."/>
            <person name="Zhang M."/>
            <person name="Zhu H."/>
        </authorList>
    </citation>
    <scope>NUCLEOTIDE SEQUENCE [LARGE SCALE GENOMIC DNA]</scope>
    <source>
        <strain evidence="3 4">R04H25</strain>
    </source>
</reference>
<keyword evidence="1" id="KW-0472">Membrane</keyword>
<dbReference type="OrthoDB" id="6236420at2"/>
<dbReference type="Pfam" id="PF16976">
    <property type="entry name" value="RcpC"/>
    <property type="match status" value="1"/>
</dbReference>
<proteinExistence type="predicted"/>
<organism evidence="3 4">
    <name type="scientific">Pseudidiomarina gelatinasegens</name>
    <dbReference type="NCBI Taxonomy" id="2487740"/>
    <lineage>
        <taxon>Bacteria</taxon>
        <taxon>Pseudomonadati</taxon>
        <taxon>Pseudomonadota</taxon>
        <taxon>Gammaproteobacteria</taxon>
        <taxon>Alteromonadales</taxon>
        <taxon>Idiomarinaceae</taxon>
        <taxon>Pseudidiomarina</taxon>
    </lineage>
</organism>
<accession>A0A443YXM7</accession>
<dbReference type="InterPro" id="IPR031571">
    <property type="entry name" value="RcpC_dom"/>
</dbReference>
<feature type="transmembrane region" description="Helical" evidence="1">
    <location>
        <begin position="12"/>
        <end position="31"/>
    </location>
</feature>